<reference evidence="2" key="1">
    <citation type="journal article" date="2020" name="Fungal Divers.">
        <title>Resolving the Mortierellaceae phylogeny through synthesis of multi-gene phylogenetics and phylogenomics.</title>
        <authorList>
            <person name="Vandepol N."/>
            <person name="Liber J."/>
            <person name="Desiro A."/>
            <person name="Na H."/>
            <person name="Kennedy M."/>
            <person name="Barry K."/>
            <person name="Grigoriev I.V."/>
            <person name="Miller A.N."/>
            <person name="O'Donnell K."/>
            <person name="Stajich J.E."/>
            <person name="Bonito G."/>
        </authorList>
    </citation>
    <scope>NUCLEOTIDE SEQUENCE</scope>
    <source>
        <strain evidence="2">NVP60</strain>
    </source>
</reference>
<feature type="compositionally biased region" description="Low complexity" evidence="1">
    <location>
        <begin position="16"/>
        <end position="34"/>
    </location>
</feature>
<accession>A0A9P6QWC5</accession>
<feature type="compositionally biased region" description="Low complexity" evidence="1">
    <location>
        <begin position="233"/>
        <end position="248"/>
    </location>
</feature>
<evidence type="ECO:0000313" key="2">
    <source>
        <dbReference type="EMBL" id="KAG0296060.1"/>
    </source>
</evidence>
<feature type="region of interest" description="Disordered" evidence="1">
    <location>
        <begin position="367"/>
        <end position="398"/>
    </location>
</feature>
<comment type="caution">
    <text evidence="2">The sequence shown here is derived from an EMBL/GenBank/DDBJ whole genome shotgun (WGS) entry which is preliminary data.</text>
</comment>
<feature type="region of interest" description="Disordered" evidence="1">
    <location>
        <begin position="1"/>
        <end position="34"/>
    </location>
</feature>
<organism evidence="2 3">
    <name type="scientific">Linnemannia gamsii</name>
    <dbReference type="NCBI Taxonomy" id="64522"/>
    <lineage>
        <taxon>Eukaryota</taxon>
        <taxon>Fungi</taxon>
        <taxon>Fungi incertae sedis</taxon>
        <taxon>Mucoromycota</taxon>
        <taxon>Mortierellomycotina</taxon>
        <taxon>Mortierellomycetes</taxon>
        <taxon>Mortierellales</taxon>
        <taxon>Mortierellaceae</taxon>
        <taxon>Linnemannia</taxon>
    </lineage>
</organism>
<dbReference type="Proteomes" id="UP000823405">
    <property type="component" value="Unassembled WGS sequence"/>
</dbReference>
<dbReference type="EMBL" id="JAAAIN010002179">
    <property type="protein sequence ID" value="KAG0296060.1"/>
    <property type="molecule type" value="Genomic_DNA"/>
</dbReference>
<feature type="compositionally biased region" description="Polar residues" evidence="1">
    <location>
        <begin position="385"/>
        <end position="398"/>
    </location>
</feature>
<feature type="region of interest" description="Disordered" evidence="1">
    <location>
        <begin position="220"/>
        <end position="274"/>
    </location>
</feature>
<gene>
    <name evidence="2" type="ORF">BGZ97_004643</name>
</gene>
<protein>
    <submittedName>
        <fullName evidence="2">Uncharacterized protein</fullName>
    </submittedName>
</protein>
<evidence type="ECO:0000313" key="3">
    <source>
        <dbReference type="Proteomes" id="UP000823405"/>
    </source>
</evidence>
<feature type="compositionally biased region" description="Basic and acidic residues" evidence="1">
    <location>
        <begin position="372"/>
        <end position="384"/>
    </location>
</feature>
<feature type="compositionally biased region" description="Polar residues" evidence="1">
    <location>
        <begin position="249"/>
        <end position="267"/>
    </location>
</feature>
<dbReference type="AlphaFoldDB" id="A0A9P6QWC5"/>
<dbReference type="OrthoDB" id="2447551at2759"/>
<proteinExistence type="predicted"/>
<name>A0A9P6QWC5_9FUNG</name>
<evidence type="ECO:0000256" key="1">
    <source>
        <dbReference type="SAM" id="MobiDB-lite"/>
    </source>
</evidence>
<keyword evidence="3" id="KW-1185">Reference proteome</keyword>
<sequence>MSFGQGFLCKDRNSSCRDGSPSSSPSTSKLASSSKSWLPGKMAFLYPKRKPSLPLQSHYLSLPVGSPTNGAGMYMLHSEDLSVTEFAKLAGITIVQDEDDPTTYEASHIIGNEIHEHRRGSSTTELTAPPMLDLGASRSAENTLNSERNLTMGSSGSFGGASRKTQIWDPQFWSEPVRDAAVTMPTAASYNKLLLPSASTSSLPINSGSFATRSIPALVGNSAPNSPRLKPQSSLPSSGLYYGASSSSTTRIQTPMTFPTLSPPVQQQRRRNSCSPAVLMPAAGSKAVATGTATGSEIVHARHLTSTGVLSLKGTDQQQLPRPPSKDAAAIQLSQDLGLVTSSSGELFKFQEFSAVSWAREIRKGYQASNDDGSHDKGIEKTSDSDCSNNECRYTSSSPPRTIDATVALGPTIDQYPTPITIFNLWI</sequence>